<evidence type="ECO:0000256" key="8">
    <source>
        <dbReference type="ARBA" id="ARBA00022989"/>
    </source>
</evidence>
<dbReference type="GO" id="GO:0042281">
    <property type="term" value="F:dolichyl pyrophosphate Man9GlcNAc2 alpha-1,3-glucosyltransferase activity"/>
    <property type="evidence" value="ECO:0007669"/>
    <property type="project" value="TreeGrafter"/>
</dbReference>
<accession>A0A6N2KWJ2</accession>
<comment type="pathway">
    <text evidence="2 10">Protein modification; protein glycosylation.</text>
</comment>
<evidence type="ECO:0000313" key="11">
    <source>
        <dbReference type="EMBL" id="VFU32612.1"/>
    </source>
</evidence>
<protein>
    <recommendedName>
        <fullName evidence="10">Alpha-1,3-glucosyltransferase</fullName>
        <ecNumber evidence="10">2.4.1.-</ecNumber>
    </recommendedName>
</protein>
<evidence type="ECO:0000256" key="6">
    <source>
        <dbReference type="ARBA" id="ARBA00022692"/>
    </source>
</evidence>
<keyword evidence="6 10" id="KW-0812">Transmembrane</keyword>
<dbReference type="GO" id="GO:0005789">
    <property type="term" value="C:endoplasmic reticulum membrane"/>
    <property type="evidence" value="ECO:0007669"/>
    <property type="project" value="UniProtKB-SubCell"/>
</dbReference>
<organism evidence="11">
    <name type="scientific">Salix viminalis</name>
    <name type="common">Common osier</name>
    <name type="synonym">Basket willow</name>
    <dbReference type="NCBI Taxonomy" id="40686"/>
    <lineage>
        <taxon>Eukaryota</taxon>
        <taxon>Viridiplantae</taxon>
        <taxon>Streptophyta</taxon>
        <taxon>Embryophyta</taxon>
        <taxon>Tracheophyta</taxon>
        <taxon>Spermatophyta</taxon>
        <taxon>Magnoliopsida</taxon>
        <taxon>eudicotyledons</taxon>
        <taxon>Gunneridae</taxon>
        <taxon>Pentapetalae</taxon>
        <taxon>rosids</taxon>
        <taxon>fabids</taxon>
        <taxon>Malpighiales</taxon>
        <taxon>Salicaceae</taxon>
        <taxon>Saliceae</taxon>
        <taxon>Salix</taxon>
    </lineage>
</organism>
<keyword evidence="9 10" id="KW-0472">Membrane</keyword>
<evidence type="ECO:0000256" key="3">
    <source>
        <dbReference type="ARBA" id="ARBA00008715"/>
    </source>
</evidence>
<comment type="subcellular location">
    <subcellularLocation>
        <location evidence="1 10">Endoplasmic reticulum membrane</location>
        <topology evidence="1 10">Multi-pass membrane protein</topology>
    </subcellularLocation>
</comment>
<name>A0A6N2KWJ2_SALVM</name>
<dbReference type="PANTHER" id="PTHR12413">
    <property type="entry name" value="DOLICHYL GLYCOSYLTRANSFERASE"/>
    <property type="match status" value="1"/>
</dbReference>
<evidence type="ECO:0000256" key="7">
    <source>
        <dbReference type="ARBA" id="ARBA00022824"/>
    </source>
</evidence>
<dbReference type="AlphaFoldDB" id="A0A6N2KWJ2"/>
<keyword evidence="8 10" id="KW-1133">Transmembrane helix</keyword>
<evidence type="ECO:0000256" key="1">
    <source>
        <dbReference type="ARBA" id="ARBA00004477"/>
    </source>
</evidence>
<dbReference type="Pfam" id="PF03155">
    <property type="entry name" value="Alg6_Alg8"/>
    <property type="match status" value="1"/>
</dbReference>
<evidence type="ECO:0000256" key="4">
    <source>
        <dbReference type="ARBA" id="ARBA00022676"/>
    </source>
</evidence>
<keyword evidence="5 10" id="KW-0808">Transferase</keyword>
<dbReference type="InterPro" id="IPR004856">
    <property type="entry name" value="Glyco_trans_ALG6/ALG8"/>
</dbReference>
<dbReference type="PANTHER" id="PTHR12413:SF1">
    <property type="entry name" value="DOLICHYL PYROPHOSPHATE MAN9GLCNAC2 ALPHA-1,3-GLUCOSYLTRANSFERASE"/>
    <property type="match status" value="1"/>
</dbReference>
<comment type="similarity">
    <text evidence="3 10">Belongs to the ALG6/ALG8 glucosyltransferase family.</text>
</comment>
<dbReference type="EC" id="2.4.1.-" evidence="10"/>
<feature type="transmembrane region" description="Helical" evidence="10">
    <location>
        <begin position="278"/>
        <end position="310"/>
    </location>
</feature>
<proteinExistence type="inferred from homology"/>
<reference evidence="11" key="1">
    <citation type="submission" date="2019-03" db="EMBL/GenBank/DDBJ databases">
        <authorList>
            <person name="Mank J."/>
            <person name="Almeida P."/>
        </authorList>
    </citation>
    <scope>NUCLEOTIDE SEQUENCE</scope>
    <source>
        <strain evidence="11">78183</strain>
    </source>
</reference>
<gene>
    <name evidence="11" type="ORF">SVIM_LOCUS144193</name>
</gene>
<dbReference type="EMBL" id="CAADRP010000813">
    <property type="protein sequence ID" value="VFU32612.1"/>
    <property type="molecule type" value="Genomic_DNA"/>
</dbReference>
<evidence type="ECO:0000256" key="2">
    <source>
        <dbReference type="ARBA" id="ARBA00004922"/>
    </source>
</evidence>
<keyword evidence="7 10" id="KW-0256">Endoplasmic reticulum</keyword>
<evidence type="ECO:0000256" key="5">
    <source>
        <dbReference type="ARBA" id="ARBA00022679"/>
    </source>
</evidence>
<dbReference type="UniPathway" id="UPA00378"/>
<feature type="transmembrane region" description="Helical" evidence="10">
    <location>
        <begin position="121"/>
        <end position="146"/>
    </location>
</feature>
<sequence length="400" mass="45820">MSETESNDLDDIPCLFFTKRNNGFVSFNHYLQFSSDQSSSLHSYSGAGTLSKLGDFEAQSQWMEITTNSPIKYWYFNTTNNKLSYRGLDYPPLTATRATSWSFYQAFRPKFSFALYFSKLLMRWTVLSSDLLIFSPAVLYFILVCYGGNRSGGIRLGPYIRCCCCCALQKDLLACVLFCFSLNHKRCFSFFSALFDLFINLKGPPVKQKKYYARAFFSHLFSSCLRCKNPPLEVLKLGSAVRGTFAIVWWPYLHSRDAFFVQVFESLIIKSAVHEKSILLPLLLPATLLAMELPGVLSMLLMLSVLFSMYPLLCCDKLASFFALHLVENSMSMITISIVISYLCSLVCSSYYILNPTPRELSFPFQCNDHEFLPLSFLTNAKQWMFPRESTSRDKEKKLI</sequence>
<evidence type="ECO:0000256" key="10">
    <source>
        <dbReference type="RuleBase" id="RU363110"/>
    </source>
</evidence>
<feature type="transmembrane region" description="Helical" evidence="10">
    <location>
        <begin position="330"/>
        <end position="354"/>
    </location>
</feature>
<comment type="caution">
    <text evidence="10">Lacks conserved residue(s) required for the propagation of feature annotation.</text>
</comment>
<keyword evidence="4 10" id="KW-0328">Glycosyltransferase</keyword>
<evidence type="ECO:0000256" key="9">
    <source>
        <dbReference type="ARBA" id="ARBA00023136"/>
    </source>
</evidence>